<evidence type="ECO:0000256" key="2">
    <source>
        <dbReference type="SAM" id="MobiDB-lite"/>
    </source>
</evidence>
<dbReference type="Pfam" id="PF16045">
    <property type="entry name" value="LisH_2"/>
    <property type="match status" value="1"/>
</dbReference>
<feature type="compositionally biased region" description="Polar residues" evidence="2">
    <location>
        <begin position="756"/>
        <end position="766"/>
    </location>
</feature>
<dbReference type="GO" id="GO:0005813">
    <property type="term" value="C:centrosome"/>
    <property type="evidence" value="ECO:0007669"/>
    <property type="project" value="TreeGrafter"/>
</dbReference>
<dbReference type="AlphaFoldDB" id="A0A7K5HQ27"/>
<feature type="coiled-coil region" evidence="1">
    <location>
        <begin position="384"/>
        <end position="466"/>
    </location>
</feature>
<dbReference type="Proteomes" id="UP000549499">
    <property type="component" value="Unassembled WGS sequence"/>
</dbReference>
<name>A0A7K5HQ27_CROSL</name>
<sequence>MASVERETLSQEELRKRLYQTFKNRGVLDTLKTQLRNQLIHELMHPILSGKLQPQAVPSDDSSLLITASNSLVADHLQRCGYEYSLSVFFPESGLEKKKLWTMQDLLQLMRINPKSSLYKSLTAGTEKENKGFLMQILIGLTEHHLSKETHDTETQTTSVPPYRESLAEKLQLIDEQFAGSYPHHQKYQSLEVKLHEYRKEIENQLQEEMRQKLEHFKEVEIAKIKMEEKAQTQKEISELRHELERTHQAKSEALISREKNAIERLQKQQEIEAKEVYAQRQSLLKDIEFIRTREAELKQRIEAFEITQKLQEEKNKAIDDALRRREVAVKNIEETYDQKLKTELLKYQLELKEEYIARTSKVTEDEKKNKEQAKLLHEEAIAVNSKKEELKQAVSRTKELELELESAKAQVLLVNKQNHLLTEKLKEVSDYPLLKEEKLELQVQNKLLRQQLDETRSENQHLRDKLSQPSAEHLACQVELRRVEHSRKLALDEFENHRQILEKQLQSEVERCAQLKTQLLDSEATVRKLNVQVEELKLQVKQTQAALENEVYRNPKPSLVDRSVLDFTGERIVPHDIYVDSAFLKNQVMTDVIKVNAVPRAAFCQQLQPRSASPDSDLECMAQTRARIKELEKEAEYLEEAYRNYQHRVMQDAAASRTPRKMQSPLLLQCAISRAPLTSQHELLEDNPNSQHSPLSSSRGEKYTRRTRQADVFKNPLTPPHRGMSSSRRLSSTPISKSERDVSNKKISDDVNGSYLASSQQSVDQMLSPISKPRVLSSSESVSSSPSSRSQKIRLNNQQTDKQDFSDIPKPEKLMYEDLEERISSPEYQGDIPEQCESDALHPSGDVVNGNHVTATDMATATLLQDLTVLDQRQSEEQNRRVETNLEEERKAREERRETEQQEALEREQTEVEKLNKEVQIQDSTKINEEKEDNEGRKLENSNSGAEDDLKDPTPNPLEKYMRIIQQRREQELANEDSKKEEIGEVSLTEGLLSSEKDD</sequence>
<dbReference type="PROSITE" id="PS50896">
    <property type="entry name" value="LISH"/>
    <property type="match status" value="1"/>
</dbReference>
<dbReference type="InterPro" id="IPR006594">
    <property type="entry name" value="LisH"/>
</dbReference>
<feature type="coiled-coil region" evidence="1">
    <location>
        <begin position="188"/>
        <end position="276"/>
    </location>
</feature>
<evidence type="ECO:0000313" key="4">
    <source>
        <dbReference type="Proteomes" id="UP000549499"/>
    </source>
</evidence>
<feature type="compositionally biased region" description="Basic and acidic residues" evidence="2">
    <location>
        <begin position="738"/>
        <end position="750"/>
    </location>
</feature>
<accession>A0A7K5HQ27</accession>
<gene>
    <name evidence="3" type="primary">Ofd1</name>
    <name evidence="3" type="ORF">CROSUL_R11168</name>
</gene>
<feature type="compositionally biased region" description="Low complexity" evidence="2">
    <location>
        <begin position="772"/>
        <end position="791"/>
    </location>
</feature>
<feature type="coiled-coil region" evidence="1">
    <location>
        <begin position="622"/>
        <end position="649"/>
    </location>
</feature>
<feature type="region of interest" description="Disordered" evidence="2">
    <location>
        <begin position="830"/>
        <end position="852"/>
    </location>
</feature>
<protein>
    <submittedName>
        <fullName evidence="3">OFD1 protein</fullName>
    </submittedName>
</protein>
<dbReference type="EMBL" id="VYZB01000218">
    <property type="protein sequence ID" value="NWS71279.1"/>
    <property type="molecule type" value="Genomic_DNA"/>
</dbReference>
<feature type="compositionally biased region" description="Basic and acidic residues" evidence="2">
    <location>
        <begin position="927"/>
        <end position="941"/>
    </location>
</feature>
<feature type="region of interest" description="Disordered" evidence="2">
    <location>
        <begin position="874"/>
        <end position="1000"/>
    </location>
</feature>
<comment type="caution">
    <text evidence="3">The sequence shown here is derived from an EMBL/GenBank/DDBJ whole genome shotgun (WGS) entry which is preliminary data.</text>
</comment>
<feature type="region of interest" description="Disordered" evidence="2">
    <location>
        <begin position="685"/>
        <end position="812"/>
    </location>
</feature>
<dbReference type="PANTHER" id="PTHR39063">
    <property type="entry name" value="ORAL-FACIAL-DIGITAL SYNDROME 1 PROTEIN HOMOLOG"/>
    <property type="match status" value="1"/>
</dbReference>
<reference evidence="3 4" key="1">
    <citation type="submission" date="2019-09" db="EMBL/GenBank/DDBJ databases">
        <title>Bird 10,000 Genomes (B10K) Project - Family phase.</title>
        <authorList>
            <person name="Zhang G."/>
        </authorList>
    </citation>
    <scope>NUCLEOTIDE SEQUENCE [LARGE SCALE GENOMIC DNA]</scope>
    <source>
        <strain evidence="3">B10K-DU-003-44</strain>
        <tissue evidence="3">Muscle</tissue>
    </source>
</reference>
<dbReference type="SMART" id="SM00667">
    <property type="entry name" value="LisH"/>
    <property type="match status" value="1"/>
</dbReference>
<feature type="non-terminal residue" evidence="3">
    <location>
        <position position="1"/>
    </location>
</feature>
<keyword evidence="1" id="KW-0175">Coiled coil</keyword>
<proteinExistence type="predicted"/>
<feature type="coiled-coil region" evidence="1">
    <location>
        <begin position="492"/>
        <end position="547"/>
    </location>
</feature>
<dbReference type="GO" id="GO:0060287">
    <property type="term" value="P:epithelial cilium movement involved in determination of left/right asymmetry"/>
    <property type="evidence" value="ECO:0007669"/>
    <property type="project" value="TreeGrafter"/>
</dbReference>
<feature type="compositionally biased region" description="Basic and acidic residues" evidence="2">
    <location>
        <begin position="700"/>
        <end position="712"/>
    </location>
</feature>
<dbReference type="GO" id="GO:0036064">
    <property type="term" value="C:ciliary basal body"/>
    <property type="evidence" value="ECO:0007669"/>
    <property type="project" value="TreeGrafter"/>
</dbReference>
<evidence type="ECO:0000313" key="3">
    <source>
        <dbReference type="EMBL" id="NWS71279.1"/>
    </source>
</evidence>
<dbReference type="GO" id="GO:0005576">
    <property type="term" value="C:extracellular region"/>
    <property type="evidence" value="ECO:0007669"/>
    <property type="project" value="GOC"/>
</dbReference>
<feature type="compositionally biased region" description="Basic and acidic residues" evidence="2">
    <location>
        <begin position="874"/>
        <end position="918"/>
    </location>
</feature>
<feature type="compositionally biased region" description="Basic and acidic residues" evidence="2">
    <location>
        <begin position="968"/>
        <end position="984"/>
    </location>
</feature>
<dbReference type="PANTHER" id="PTHR39063:SF1">
    <property type="entry name" value="OFD1 CENTRIOLE AND CENTRIOLAR SATELLITE PROTEIN"/>
    <property type="match status" value="1"/>
</dbReference>
<feature type="non-terminal residue" evidence="3">
    <location>
        <position position="1000"/>
    </location>
</feature>
<dbReference type="InterPro" id="IPR055289">
    <property type="entry name" value="OFD1"/>
</dbReference>
<keyword evidence="4" id="KW-1185">Reference proteome</keyword>
<organism evidence="3 4">
    <name type="scientific">Crotophaga sulcirostris</name>
    <name type="common">Groove-billed ani</name>
    <dbReference type="NCBI Taxonomy" id="33598"/>
    <lineage>
        <taxon>Eukaryota</taxon>
        <taxon>Metazoa</taxon>
        <taxon>Chordata</taxon>
        <taxon>Craniata</taxon>
        <taxon>Vertebrata</taxon>
        <taxon>Euteleostomi</taxon>
        <taxon>Archelosauria</taxon>
        <taxon>Archosauria</taxon>
        <taxon>Dinosauria</taxon>
        <taxon>Saurischia</taxon>
        <taxon>Theropoda</taxon>
        <taxon>Coelurosauria</taxon>
        <taxon>Aves</taxon>
        <taxon>Neognathae</taxon>
        <taxon>Neoaves</taxon>
        <taxon>Otidimorphae</taxon>
        <taxon>Cuculiformes</taxon>
        <taxon>Crotophagidae</taxon>
        <taxon>Crotophaga</taxon>
    </lineage>
</organism>
<feature type="compositionally biased region" description="Polar residues" evidence="2">
    <location>
        <begin position="685"/>
        <end position="699"/>
    </location>
</feature>
<evidence type="ECO:0000256" key="1">
    <source>
        <dbReference type="SAM" id="Coils"/>
    </source>
</evidence>
<dbReference type="OrthoDB" id="206339at2759"/>
<feature type="compositionally biased region" description="Basic and acidic residues" evidence="2">
    <location>
        <begin position="802"/>
        <end position="812"/>
    </location>
</feature>
<feature type="compositionally biased region" description="Low complexity" evidence="2">
    <location>
        <begin position="723"/>
        <end position="737"/>
    </location>
</feature>